<feature type="domain" description="BBC1/AIM3 cysteine proteinase-fold" evidence="2">
    <location>
        <begin position="306"/>
        <end position="503"/>
    </location>
</feature>
<feature type="region of interest" description="Disordered" evidence="1">
    <location>
        <begin position="147"/>
        <end position="206"/>
    </location>
</feature>
<dbReference type="Proteomes" id="UP000027265">
    <property type="component" value="Unassembled WGS sequence"/>
</dbReference>
<protein>
    <recommendedName>
        <fullName evidence="2">BBC1/AIM3 cysteine proteinase-fold domain-containing protein</fullName>
    </recommendedName>
</protein>
<name>A0A067PL81_9AGAM</name>
<dbReference type="Pfam" id="PF25459">
    <property type="entry name" value="AIM3_BBC1_C"/>
    <property type="match status" value="1"/>
</dbReference>
<keyword evidence="4" id="KW-1185">Reference proteome</keyword>
<dbReference type="EMBL" id="KL197728">
    <property type="protein sequence ID" value="KDQ54590.1"/>
    <property type="molecule type" value="Genomic_DNA"/>
</dbReference>
<proteinExistence type="predicted"/>
<feature type="region of interest" description="Disordered" evidence="1">
    <location>
        <begin position="1"/>
        <end position="104"/>
    </location>
</feature>
<dbReference type="InterPro" id="IPR057402">
    <property type="entry name" value="AIM3_BBC1_C"/>
</dbReference>
<dbReference type="InParanoid" id="A0A067PL81"/>
<accession>A0A067PL81</accession>
<sequence>MPFTVADLKQKAAKAKDASVTKFHDTKDRYSSQPAAKTTWDPNYKKPPPPPQGRSSRDSRTSLDQTDASTSSTPSLPSRGPPPVVRTNTRPTAPPPRHAPPIANRRAVTGAEEGEKIDWANLSPEDKQVFFSWLDEFFARYFNIPAPPRSTSDTAKPVVQPKPTHPQVSKPIVSQGRPPATLPPPVATWSKPKLPSPSPSPQPSNDFVMSFPPPTTHGSAALDLAQYFHPSTHWDSAWYMTDPAIPPSLQGNTNLTYRATGQISGGTKTMNFGVFFADLSVCWYTVSFPTSGNADPNNTSVVRRSAKYLPTPKALDGPSLVEAHETYGETIAAFAESFAGTGEWCGRGECWDLADQALKYFDQYDYVSKPIPSLSRTHGHLIFEGKATGGGRMVGRWRGGDDRVRRGDIVEWRKVSIGAVGGPPGAKWTLGDPDHTAIIVRDSVPSRTPVDGEPLSPAEIGSLEVVDQSVSSAPDRREFDLKTLEQGEMWIYRPIGMQEYLGFSLDQLAVCPPGLQVLTI</sequence>
<dbReference type="STRING" id="933084.A0A067PL81"/>
<evidence type="ECO:0000313" key="3">
    <source>
        <dbReference type="EMBL" id="KDQ54590.1"/>
    </source>
</evidence>
<dbReference type="OrthoDB" id="3357271at2759"/>
<evidence type="ECO:0000313" key="4">
    <source>
        <dbReference type="Proteomes" id="UP000027265"/>
    </source>
</evidence>
<evidence type="ECO:0000256" key="1">
    <source>
        <dbReference type="SAM" id="MobiDB-lite"/>
    </source>
</evidence>
<reference evidence="4" key="1">
    <citation type="journal article" date="2014" name="Proc. Natl. Acad. Sci. U.S.A.">
        <title>Extensive sampling of basidiomycete genomes demonstrates inadequacy of the white-rot/brown-rot paradigm for wood decay fungi.</title>
        <authorList>
            <person name="Riley R."/>
            <person name="Salamov A.A."/>
            <person name="Brown D.W."/>
            <person name="Nagy L.G."/>
            <person name="Floudas D."/>
            <person name="Held B.W."/>
            <person name="Levasseur A."/>
            <person name="Lombard V."/>
            <person name="Morin E."/>
            <person name="Otillar R."/>
            <person name="Lindquist E.A."/>
            <person name="Sun H."/>
            <person name="LaButti K.M."/>
            <person name="Schmutz J."/>
            <person name="Jabbour D."/>
            <person name="Luo H."/>
            <person name="Baker S.E."/>
            <person name="Pisabarro A.G."/>
            <person name="Walton J.D."/>
            <person name="Blanchette R.A."/>
            <person name="Henrissat B."/>
            <person name="Martin F."/>
            <person name="Cullen D."/>
            <person name="Hibbett D.S."/>
            <person name="Grigoriev I.V."/>
        </authorList>
    </citation>
    <scope>NUCLEOTIDE SEQUENCE [LARGE SCALE GENOMIC DNA]</scope>
    <source>
        <strain evidence="4">MUCL 33604</strain>
    </source>
</reference>
<feature type="compositionally biased region" description="Basic and acidic residues" evidence="1">
    <location>
        <begin position="8"/>
        <end position="30"/>
    </location>
</feature>
<evidence type="ECO:0000259" key="2">
    <source>
        <dbReference type="Pfam" id="PF25459"/>
    </source>
</evidence>
<gene>
    <name evidence="3" type="ORF">JAAARDRAFT_399336</name>
</gene>
<organism evidence="3 4">
    <name type="scientific">Jaapia argillacea MUCL 33604</name>
    <dbReference type="NCBI Taxonomy" id="933084"/>
    <lineage>
        <taxon>Eukaryota</taxon>
        <taxon>Fungi</taxon>
        <taxon>Dikarya</taxon>
        <taxon>Basidiomycota</taxon>
        <taxon>Agaricomycotina</taxon>
        <taxon>Agaricomycetes</taxon>
        <taxon>Agaricomycetidae</taxon>
        <taxon>Jaapiales</taxon>
        <taxon>Jaapiaceae</taxon>
        <taxon>Jaapia</taxon>
    </lineage>
</organism>
<dbReference type="HOGENOM" id="CLU_498876_0_0_1"/>
<feature type="compositionally biased region" description="Polar residues" evidence="1">
    <location>
        <begin position="62"/>
        <end position="76"/>
    </location>
</feature>
<dbReference type="AlphaFoldDB" id="A0A067PL81"/>